<keyword evidence="3" id="KW-1003">Cell membrane</keyword>
<reference evidence="10 11" key="1">
    <citation type="submission" date="2022-04" db="EMBL/GenBank/DDBJ databases">
        <title>Leucobacter sp. isolated from rhizosphere of onion.</title>
        <authorList>
            <person name="Won M."/>
            <person name="Lee C.-M."/>
            <person name="Woen H.-Y."/>
            <person name="Kwon S.-W."/>
        </authorList>
    </citation>
    <scope>NUCLEOTIDE SEQUENCE [LARGE SCALE GENOMIC DNA]</scope>
    <source>
        <strain evidence="10 11">H25R-14</strain>
    </source>
</reference>
<dbReference type="PANTHER" id="PTHR23517:SF2">
    <property type="entry name" value="MULTIDRUG RESISTANCE PROTEIN MDTH"/>
    <property type="match status" value="1"/>
</dbReference>
<evidence type="ECO:0000256" key="4">
    <source>
        <dbReference type="ARBA" id="ARBA00022692"/>
    </source>
</evidence>
<feature type="transmembrane region" description="Helical" evidence="8">
    <location>
        <begin position="71"/>
        <end position="89"/>
    </location>
</feature>
<feature type="transmembrane region" description="Helical" evidence="8">
    <location>
        <begin position="46"/>
        <end position="64"/>
    </location>
</feature>
<dbReference type="InterPro" id="IPR050171">
    <property type="entry name" value="MFS_Transporters"/>
</dbReference>
<keyword evidence="6 8" id="KW-0472">Membrane</keyword>
<feature type="transmembrane region" description="Helical" evidence="8">
    <location>
        <begin position="283"/>
        <end position="303"/>
    </location>
</feature>
<evidence type="ECO:0000256" key="6">
    <source>
        <dbReference type="ARBA" id="ARBA00023136"/>
    </source>
</evidence>
<keyword evidence="4 8" id="KW-0812">Transmembrane</keyword>
<dbReference type="EMBL" id="CP095043">
    <property type="protein sequence ID" value="UOQ59190.1"/>
    <property type="molecule type" value="Genomic_DNA"/>
</dbReference>
<feature type="region of interest" description="Disordered" evidence="7">
    <location>
        <begin position="180"/>
        <end position="203"/>
    </location>
</feature>
<dbReference type="InterPro" id="IPR020846">
    <property type="entry name" value="MFS_dom"/>
</dbReference>
<proteinExistence type="predicted"/>
<evidence type="ECO:0000256" key="2">
    <source>
        <dbReference type="ARBA" id="ARBA00022448"/>
    </source>
</evidence>
<feature type="transmembrane region" description="Helical" evidence="8">
    <location>
        <begin position="222"/>
        <end position="244"/>
    </location>
</feature>
<dbReference type="PRINTS" id="PR01035">
    <property type="entry name" value="TCRTETA"/>
</dbReference>
<dbReference type="PROSITE" id="PS50850">
    <property type="entry name" value="MFS"/>
    <property type="match status" value="1"/>
</dbReference>
<keyword evidence="5 8" id="KW-1133">Transmembrane helix</keyword>
<organism evidence="10 11">
    <name type="scientific">Leucobacter rhizosphaerae</name>
    <dbReference type="NCBI Taxonomy" id="2932245"/>
    <lineage>
        <taxon>Bacteria</taxon>
        <taxon>Bacillati</taxon>
        <taxon>Actinomycetota</taxon>
        <taxon>Actinomycetes</taxon>
        <taxon>Micrococcales</taxon>
        <taxon>Microbacteriaceae</taxon>
        <taxon>Leucobacter</taxon>
    </lineage>
</organism>
<dbReference type="Gene3D" id="1.20.1250.20">
    <property type="entry name" value="MFS general substrate transporter like domains"/>
    <property type="match status" value="1"/>
</dbReference>
<dbReference type="Pfam" id="PF07690">
    <property type="entry name" value="MFS_1"/>
    <property type="match status" value="1"/>
</dbReference>
<evidence type="ECO:0000256" key="3">
    <source>
        <dbReference type="ARBA" id="ARBA00022475"/>
    </source>
</evidence>
<evidence type="ECO:0000313" key="11">
    <source>
        <dbReference type="Proteomes" id="UP000831775"/>
    </source>
</evidence>
<dbReference type="InterPro" id="IPR011701">
    <property type="entry name" value="MFS"/>
</dbReference>
<evidence type="ECO:0000256" key="8">
    <source>
        <dbReference type="SAM" id="Phobius"/>
    </source>
</evidence>
<dbReference type="Proteomes" id="UP000831775">
    <property type="component" value="Chromosome"/>
</dbReference>
<feature type="transmembrane region" description="Helical" evidence="8">
    <location>
        <begin position="155"/>
        <end position="174"/>
    </location>
</feature>
<accession>A0ABY4FSE5</accession>
<feature type="domain" description="Major facilitator superfamily (MFS) profile" evidence="9">
    <location>
        <begin position="6"/>
        <end position="400"/>
    </location>
</feature>
<evidence type="ECO:0000256" key="1">
    <source>
        <dbReference type="ARBA" id="ARBA00004651"/>
    </source>
</evidence>
<comment type="subcellular location">
    <subcellularLocation>
        <location evidence="1">Cell membrane</location>
        <topology evidence="1">Multi-pass membrane protein</topology>
    </subcellularLocation>
</comment>
<feature type="transmembrane region" description="Helical" evidence="8">
    <location>
        <begin position="309"/>
        <end position="333"/>
    </location>
</feature>
<keyword evidence="2" id="KW-0813">Transport</keyword>
<feature type="transmembrane region" description="Helical" evidence="8">
    <location>
        <begin position="95"/>
        <end position="118"/>
    </location>
</feature>
<gene>
    <name evidence="10" type="ORF">MUN76_08985</name>
</gene>
<feature type="compositionally biased region" description="Basic and acidic residues" evidence="7">
    <location>
        <begin position="180"/>
        <end position="197"/>
    </location>
</feature>
<feature type="transmembrane region" description="Helical" evidence="8">
    <location>
        <begin position="256"/>
        <end position="276"/>
    </location>
</feature>
<dbReference type="PANTHER" id="PTHR23517">
    <property type="entry name" value="RESISTANCE PROTEIN MDTM, PUTATIVE-RELATED-RELATED"/>
    <property type="match status" value="1"/>
</dbReference>
<dbReference type="InterPro" id="IPR001958">
    <property type="entry name" value="Tet-R_TetA/multi-R_MdtG-like"/>
</dbReference>
<feature type="transmembrane region" description="Helical" evidence="8">
    <location>
        <begin position="345"/>
        <end position="365"/>
    </location>
</feature>
<dbReference type="SUPFAM" id="SSF103473">
    <property type="entry name" value="MFS general substrate transporter"/>
    <property type="match status" value="1"/>
</dbReference>
<keyword evidence="11" id="KW-1185">Reference proteome</keyword>
<protein>
    <submittedName>
        <fullName evidence="10">MFS transporter</fullName>
    </submittedName>
</protein>
<evidence type="ECO:0000256" key="7">
    <source>
        <dbReference type="SAM" id="MobiDB-lite"/>
    </source>
</evidence>
<dbReference type="InterPro" id="IPR036259">
    <property type="entry name" value="MFS_trans_sf"/>
</dbReference>
<name>A0ABY4FSE5_9MICO</name>
<sequence>MRLPRAFWLLFAATLVARTGFFVESFLTIFMKSDVGFSPSQASLVMALYGAGGALTTLLSGPLIDRFGPRAVLTVALTATALAAGVLALQPPAWLVAPIVLGVGSFGQVIMPASNTIVAERVPRWQQRRAFSLMFVALNAGLAVGPLIGGLLSSVSFPAMFATGMALILIGALLSGRIRPERPDTAERPDSPERPSHEGIAPKPARRAPWLAGFAVVRRDRLFLVFVLTNCLFMGVYLQVFVTLPLFMVTDGLGPSGYGVLMALNGTLLVLLQLPVDRVLRRFPVAPLLAVGAALLTAGTALNAGASSLWAYCLIALLWTAGELINMPLAASVTAGIAHSEHRGLYLACHGLAFPVGMTIASLVGGFALEHLPQPKLLWIFVAVLGAGVVALRILTARAIGRRLAETSAEPSGDPSADPSAA</sequence>
<feature type="transmembrane region" description="Helical" evidence="8">
    <location>
        <begin position="377"/>
        <end position="395"/>
    </location>
</feature>
<evidence type="ECO:0000313" key="10">
    <source>
        <dbReference type="EMBL" id="UOQ59190.1"/>
    </source>
</evidence>
<evidence type="ECO:0000256" key="5">
    <source>
        <dbReference type="ARBA" id="ARBA00022989"/>
    </source>
</evidence>
<feature type="transmembrane region" description="Helical" evidence="8">
    <location>
        <begin position="130"/>
        <end position="149"/>
    </location>
</feature>
<evidence type="ECO:0000259" key="9">
    <source>
        <dbReference type="PROSITE" id="PS50850"/>
    </source>
</evidence>